<reference evidence="1" key="1">
    <citation type="submission" date="2016-04" db="EMBL/GenBank/DDBJ databases">
        <authorList>
            <person name="Evans L.H."/>
            <person name="Alamgir A."/>
            <person name="Owens N."/>
            <person name="Weber N.D."/>
            <person name="Virtaneva K."/>
            <person name="Barbian K."/>
            <person name="Babar A."/>
            <person name="Rosenke K."/>
        </authorList>
    </citation>
    <scope>NUCLEOTIDE SEQUENCE</scope>
    <source>
        <strain evidence="1">86-1</strain>
    </source>
</reference>
<evidence type="ECO:0000313" key="1">
    <source>
        <dbReference type="EMBL" id="SBW06780.1"/>
    </source>
</evidence>
<dbReference type="AlphaFoldDB" id="A0A212K4W6"/>
<sequence>MGYYQSGPFFYLFLKIGSNEEENYIKVIPVHIINNILYTCLFAGQDRKNTSVGRTFCQTG</sequence>
<gene>
    <name evidence="1" type="ORF">KL86DYS1_31471</name>
</gene>
<accession>A0A212K4W6</accession>
<proteinExistence type="predicted"/>
<organism evidence="1">
    <name type="scientific">uncultured Dysgonomonas sp</name>
    <dbReference type="NCBI Taxonomy" id="206096"/>
    <lineage>
        <taxon>Bacteria</taxon>
        <taxon>Pseudomonadati</taxon>
        <taxon>Bacteroidota</taxon>
        <taxon>Bacteroidia</taxon>
        <taxon>Bacteroidales</taxon>
        <taxon>Dysgonomonadaceae</taxon>
        <taxon>Dysgonomonas</taxon>
        <taxon>environmental samples</taxon>
    </lineage>
</organism>
<name>A0A212K4W6_9BACT</name>
<dbReference type="EMBL" id="FLUM01000003">
    <property type="protein sequence ID" value="SBW06780.1"/>
    <property type="molecule type" value="Genomic_DNA"/>
</dbReference>
<protein>
    <submittedName>
        <fullName evidence="1">Uncharacterized protein</fullName>
    </submittedName>
</protein>